<keyword evidence="1" id="KW-0732">Signal</keyword>
<evidence type="ECO:0000313" key="3">
    <source>
        <dbReference type="Proteomes" id="UP001497482"/>
    </source>
</evidence>
<protein>
    <recommendedName>
        <fullName evidence="4">Secreted protein</fullName>
    </recommendedName>
</protein>
<proteinExistence type="predicted"/>
<keyword evidence="3" id="KW-1185">Reference proteome</keyword>
<accession>A0AAV2JLI8</accession>
<dbReference type="EMBL" id="OZ035835">
    <property type="protein sequence ID" value="CAL1577465.1"/>
    <property type="molecule type" value="Genomic_DNA"/>
</dbReference>
<organism evidence="2 3">
    <name type="scientific">Knipowitschia caucasica</name>
    <name type="common">Caucasian dwarf goby</name>
    <name type="synonym">Pomatoschistus caucasicus</name>
    <dbReference type="NCBI Taxonomy" id="637954"/>
    <lineage>
        <taxon>Eukaryota</taxon>
        <taxon>Metazoa</taxon>
        <taxon>Chordata</taxon>
        <taxon>Craniata</taxon>
        <taxon>Vertebrata</taxon>
        <taxon>Euteleostomi</taxon>
        <taxon>Actinopterygii</taxon>
        <taxon>Neopterygii</taxon>
        <taxon>Teleostei</taxon>
        <taxon>Neoteleostei</taxon>
        <taxon>Acanthomorphata</taxon>
        <taxon>Gobiaria</taxon>
        <taxon>Gobiiformes</taxon>
        <taxon>Gobioidei</taxon>
        <taxon>Gobiidae</taxon>
        <taxon>Gobiinae</taxon>
        <taxon>Knipowitschia</taxon>
    </lineage>
</organism>
<feature type="chain" id="PRO_5043808163" description="Secreted protein" evidence="1">
    <location>
        <begin position="24"/>
        <end position="112"/>
    </location>
</feature>
<evidence type="ECO:0000256" key="1">
    <source>
        <dbReference type="SAM" id="SignalP"/>
    </source>
</evidence>
<dbReference type="Proteomes" id="UP001497482">
    <property type="component" value="Chromosome 13"/>
</dbReference>
<dbReference type="AlphaFoldDB" id="A0AAV2JLI8"/>
<feature type="signal peptide" evidence="1">
    <location>
        <begin position="1"/>
        <end position="23"/>
    </location>
</feature>
<reference evidence="2 3" key="1">
    <citation type="submission" date="2024-04" db="EMBL/GenBank/DDBJ databases">
        <authorList>
            <person name="Waldvogel A.-M."/>
            <person name="Schoenle A."/>
        </authorList>
    </citation>
    <scope>NUCLEOTIDE SEQUENCE [LARGE SCALE GENOMIC DNA]</scope>
</reference>
<name>A0AAV2JLI8_KNICA</name>
<sequence>MPPPPPRPLSVALFHVHCLLCKALRDLLSAGVSLMGCNNTVPFSPTKVVDPPPSADERTPAGCPVCACVLWQTYKPGSSTPWLSKQGFSTGAYIKKSSGRGLQESEMAGCSL</sequence>
<evidence type="ECO:0000313" key="2">
    <source>
        <dbReference type="EMBL" id="CAL1577465.1"/>
    </source>
</evidence>
<gene>
    <name evidence="2" type="ORF">KC01_LOCUS8811</name>
</gene>
<evidence type="ECO:0008006" key="4">
    <source>
        <dbReference type="Google" id="ProtNLM"/>
    </source>
</evidence>